<dbReference type="AlphaFoldDB" id="A0A0D8XJW1"/>
<name>A0A0D8XJW1_DICVI</name>
<reference evidence="2" key="2">
    <citation type="journal article" date="2016" name="Sci. Rep.">
        <title>Dictyocaulus viviparus genome, variome and transcriptome elucidate lungworm biology and support future intervention.</title>
        <authorList>
            <person name="McNulty S.N."/>
            <person name="Strube C."/>
            <person name="Rosa B.A."/>
            <person name="Martin J.C."/>
            <person name="Tyagi R."/>
            <person name="Choi Y.J."/>
            <person name="Wang Q."/>
            <person name="Hallsworth Pepin K."/>
            <person name="Zhang X."/>
            <person name="Ozersky P."/>
            <person name="Wilson R.K."/>
            <person name="Sternberg P.W."/>
            <person name="Gasser R.B."/>
            <person name="Mitreva M."/>
        </authorList>
    </citation>
    <scope>NUCLEOTIDE SEQUENCE [LARGE SCALE GENOMIC DNA]</scope>
    <source>
        <strain evidence="2">HannoverDv2000</strain>
    </source>
</reference>
<proteinExistence type="predicted"/>
<reference evidence="1 2" key="1">
    <citation type="submission" date="2013-11" db="EMBL/GenBank/DDBJ databases">
        <title>Draft genome of the bovine lungworm Dictyocaulus viviparus.</title>
        <authorList>
            <person name="Mitreva M."/>
        </authorList>
    </citation>
    <scope>NUCLEOTIDE SEQUENCE [LARGE SCALE GENOMIC DNA]</scope>
    <source>
        <strain evidence="1 2">HannoverDv2000</strain>
    </source>
</reference>
<gene>
    <name evidence="1" type="ORF">DICVIV_09852</name>
</gene>
<dbReference type="EMBL" id="KN716497">
    <property type="protein sequence ID" value="KJH44134.1"/>
    <property type="molecule type" value="Genomic_DNA"/>
</dbReference>
<evidence type="ECO:0000313" key="2">
    <source>
        <dbReference type="Proteomes" id="UP000053766"/>
    </source>
</evidence>
<protein>
    <submittedName>
        <fullName evidence="1">Uncharacterized protein</fullName>
    </submittedName>
</protein>
<sequence>MKMLRKKQFETDHPRNEGILKSSNCGESHYAFHETNCVDYAFHETNCVGVDQHNHRHKLIVTM</sequence>
<keyword evidence="2" id="KW-1185">Reference proteome</keyword>
<evidence type="ECO:0000313" key="1">
    <source>
        <dbReference type="EMBL" id="KJH44134.1"/>
    </source>
</evidence>
<dbReference type="Proteomes" id="UP000053766">
    <property type="component" value="Unassembled WGS sequence"/>
</dbReference>
<accession>A0A0D8XJW1</accession>
<organism evidence="1 2">
    <name type="scientific">Dictyocaulus viviparus</name>
    <name type="common">Bovine lungworm</name>
    <dbReference type="NCBI Taxonomy" id="29172"/>
    <lineage>
        <taxon>Eukaryota</taxon>
        <taxon>Metazoa</taxon>
        <taxon>Ecdysozoa</taxon>
        <taxon>Nematoda</taxon>
        <taxon>Chromadorea</taxon>
        <taxon>Rhabditida</taxon>
        <taxon>Rhabditina</taxon>
        <taxon>Rhabditomorpha</taxon>
        <taxon>Strongyloidea</taxon>
        <taxon>Metastrongylidae</taxon>
        <taxon>Dictyocaulus</taxon>
    </lineage>
</organism>